<dbReference type="Proteomes" id="UP000270487">
    <property type="component" value="Chromosome"/>
</dbReference>
<accession>A0A3S4YMF0</accession>
<dbReference type="InterPro" id="IPR008962">
    <property type="entry name" value="PapD-like_sf"/>
</dbReference>
<dbReference type="SUPFAM" id="SSF49354">
    <property type="entry name" value="PapD-like"/>
    <property type="match status" value="1"/>
</dbReference>
<protein>
    <submittedName>
        <fullName evidence="1">Putative fimbrial protein TcfA</fullName>
    </submittedName>
</protein>
<organism evidence="1 2">
    <name type="scientific">Serratia fonticola</name>
    <dbReference type="NCBI Taxonomy" id="47917"/>
    <lineage>
        <taxon>Bacteria</taxon>
        <taxon>Pseudomonadati</taxon>
        <taxon>Pseudomonadota</taxon>
        <taxon>Gammaproteobacteria</taxon>
        <taxon>Enterobacterales</taxon>
        <taxon>Yersiniaceae</taxon>
        <taxon>Serratia</taxon>
    </lineage>
</organism>
<dbReference type="RefSeq" id="WP_164721851.1">
    <property type="nucleotide sequence ID" value="NZ_CAMISI010000001.1"/>
</dbReference>
<dbReference type="InterPro" id="IPR013783">
    <property type="entry name" value="Ig-like_fold"/>
</dbReference>
<evidence type="ECO:0000313" key="1">
    <source>
        <dbReference type="EMBL" id="VEI64060.1"/>
    </source>
</evidence>
<dbReference type="EMBL" id="LR134492">
    <property type="protein sequence ID" value="VEI64060.1"/>
    <property type="molecule type" value="Genomic_DNA"/>
</dbReference>
<gene>
    <name evidence="1" type="ORF">NCTC13193_00987</name>
</gene>
<name>A0A3S4YMF0_SERFO</name>
<reference evidence="1 2" key="1">
    <citation type="submission" date="2018-12" db="EMBL/GenBank/DDBJ databases">
        <authorList>
            <consortium name="Pathogen Informatics"/>
        </authorList>
    </citation>
    <scope>NUCLEOTIDE SEQUENCE [LARGE SCALE GENOMIC DNA]</scope>
    <source>
        <strain evidence="1 2">NCTC13193</strain>
    </source>
</reference>
<evidence type="ECO:0000313" key="2">
    <source>
        <dbReference type="Proteomes" id="UP000270487"/>
    </source>
</evidence>
<dbReference type="Gene3D" id="2.60.40.10">
    <property type="entry name" value="Immunoglobulins"/>
    <property type="match status" value="1"/>
</dbReference>
<proteinExistence type="predicted"/>
<sequence length="241" mass="26578">MKLNIIKRLSGVAIFCFLPGFVLANMSVYPMEVGIGESGAAQIKVISQSDGVQFVKVTEKQILNPGTKQEQEADVEQFGQSSLVITPQKLAISAGSQRLVRLVALELPEKETTWRVYFEGVPELEDNATAASPQMTTTKVGINLVWGALVHVAPKKVVASLMLDAQRDQVINDGTLRIPLREVGVCDQGGVCNWKKETTTIYPGTELKIASLMVKPGKRYKARYFNWLNKRVEEIDLSVKS</sequence>
<dbReference type="AlphaFoldDB" id="A0A3S4YMF0"/>